<dbReference type="PANTHER" id="PTHR45436">
    <property type="entry name" value="SENSOR HISTIDINE KINASE YKOH"/>
    <property type="match status" value="1"/>
</dbReference>
<evidence type="ECO:0000256" key="10">
    <source>
        <dbReference type="SAM" id="Phobius"/>
    </source>
</evidence>
<keyword evidence="7 13" id="KW-0418">Kinase</keyword>
<dbReference type="GO" id="GO:0016301">
    <property type="term" value="F:kinase activity"/>
    <property type="evidence" value="ECO:0007669"/>
    <property type="project" value="UniProtKB-KW"/>
</dbReference>
<dbReference type="Pfam" id="PF08521">
    <property type="entry name" value="2CSK_N"/>
    <property type="match status" value="1"/>
</dbReference>
<organism evidence="13 14">
    <name type="scientific">Roseibium denhamense</name>
    <dbReference type="NCBI Taxonomy" id="76305"/>
    <lineage>
        <taxon>Bacteria</taxon>
        <taxon>Pseudomonadati</taxon>
        <taxon>Pseudomonadota</taxon>
        <taxon>Alphaproteobacteria</taxon>
        <taxon>Hyphomicrobiales</taxon>
        <taxon>Stappiaceae</taxon>
        <taxon>Roseibium</taxon>
    </lineage>
</organism>
<evidence type="ECO:0000313" key="14">
    <source>
        <dbReference type="Proteomes" id="UP001157914"/>
    </source>
</evidence>
<evidence type="ECO:0000256" key="5">
    <source>
        <dbReference type="ARBA" id="ARBA00022679"/>
    </source>
</evidence>
<dbReference type="Proteomes" id="UP001157914">
    <property type="component" value="Unassembled WGS sequence"/>
</dbReference>
<dbReference type="Gene3D" id="3.30.565.10">
    <property type="entry name" value="Histidine kinase-like ATPase, C-terminal domain"/>
    <property type="match status" value="1"/>
</dbReference>
<evidence type="ECO:0000256" key="3">
    <source>
        <dbReference type="ARBA" id="ARBA00012438"/>
    </source>
</evidence>
<dbReference type="CDD" id="cd00082">
    <property type="entry name" value="HisKA"/>
    <property type="match status" value="1"/>
</dbReference>
<feature type="transmembrane region" description="Helical" evidence="10">
    <location>
        <begin position="172"/>
        <end position="194"/>
    </location>
</feature>
<dbReference type="Gene3D" id="1.10.287.130">
    <property type="match status" value="1"/>
</dbReference>
<dbReference type="SMART" id="SM00388">
    <property type="entry name" value="HisKA"/>
    <property type="match status" value="1"/>
</dbReference>
<dbReference type="EC" id="2.7.13.3" evidence="3"/>
<evidence type="ECO:0000256" key="2">
    <source>
        <dbReference type="ARBA" id="ARBA00004370"/>
    </source>
</evidence>
<keyword evidence="9" id="KW-0902">Two-component regulatory system</keyword>
<feature type="domain" description="HAMP" evidence="12">
    <location>
        <begin position="191"/>
        <end position="242"/>
    </location>
</feature>
<dbReference type="InterPro" id="IPR005467">
    <property type="entry name" value="His_kinase_dom"/>
</dbReference>
<dbReference type="InterPro" id="IPR003660">
    <property type="entry name" value="HAMP_dom"/>
</dbReference>
<protein>
    <recommendedName>
        <fullName evidence="3">histidine kinase</fullName>
        <ecNumber evidence="3">2.7.13.3</ecNumber>
    </recommendedName>
</protein>
<dbReference type="InterPro" id="IPR050428">
    <property type="entry name" value="TCS_sensor_his_kinase"/>
</dbReference>
<dbReference type="PROSITE" id="PS50885">
    <property type="entry name" value="HAMP"/>
    <property type="match status" value="1"/>
</dbReference>
<reference evidence="13 14" key="1">
    <citation type="submission" date="2017-05" db="EMBL/GenBank/DDBJ databases">
        <authorList>
            <person name="Varghese N."/>
            <person name="Submissions S."/>
        </authorList>
    </citation>
    <scope>NUCLEOTIDE SEQUENCE [LARGE SCALE GENOMIC DNA]</scope>
    <source>
        <strain evidence="13 14">DSM 15949</strain>
    </source>
</reference>
<feature type="transmembrane region" description="Helical" evidence="10">
    <location>
        <begin position="17"/>
        <end position="40"/>
    </location>
</feature>
<comment type="catalytic activity">
    <reaction evidence="1">
        <text>ATP + protein L-histidine = ADP + protein N-phospho-L-histidine.</text>
        <dbReference type="EC" id="2.7.13.3"/>
    </reaction>
</comment>
<feature type="domain" description="Histidine kinase" evidence="11">
    <location>
        <begin position="250"/>
        <end position="461"/>
    </location>
</feature>
<evidence type="ECO:0000259" key="11">
    <source>
        <dbReference type="PROSITE" id="PS50109"/>
    </source>
</evidence>
<dbReference type="SMART" id="SM00387">
    <property type="entry name" value="HATPase_c"/>
    <property type="match status" value="1"/>
</dbReference>
<evidence type="ECO:0000256" key="6">
    <source>
        <dbReference type="ARBA" id="ARBA00022692"/>
    </source>
</evidence>
<comment type="subcellular location">
    <subcellularLocation>
        <location evidence="2">Membrane</location>
    </subcellularLocation>
</comment>
<keyword evidence="5" id="KW-0808">Transferase</keyword>
<evidence type="ECO:0000256" key="4">
    <source>
        <dbReference type="ARBA" id="ARBA00022553"/>
    </source>
</evidence>
<dbReference type="EMBL" id="FXTT01000001">
    <property type="protein sequence ID" value="SMP08987.1"/>
    <property type="molecule type" value="Genomic_DNA"/>
</dbReference>
<keyword evidence="14" id="KW-1185">Reference proteome</keyword>
<dbReference type="InterPro" id="IPR003594">
    <property type="entry name" value="HATPase_dom"/>
</dbReference>
<proteinExistence type="predicted"/>
<dbReference type="InterPro" id="IPR013727">
    <property type="entry name" value="2CSK_N"/>
</dbReference>
<evidence type="ECO:0000256" key="9">
    <source>
        <dbReference type="ARBA" id="ARBA00023012"/>
    </source>
</evidence>
<keyword evidence="8 10" id="KW-1133">Transmembrane helix</keyword>
<evidence type="ECO:0000259" key="12">
    <source>
        <dbReference type="PROSITE" id="PS50885"/>
    </source>
</evidence>
<name>A0ABY1NGC3_9HYPH</name>
<dbReference type="PROSITE" id="PS50109">
    <property type="entry name" value="HIS_KIN"/>
    <property type="match status" value="1"/>
</dbReference>
<keyword evidence="10" id="KW-0472">Membrane</keyword>
<evidence type="ECO:0000256" key="1">
    <source>
        <dbReference type="ARBA" id="ARBA00000085"/>
    </source>
</evidence>
<keyword evidence="6 10" id="KW-0812">Transmembrane</keyword>
<comment type="caution">
    <text evidence="13">The sequence shown here is derived from an EMBL/GenBank/DDBJ whole genome shotgun (WGS) entry which is preliminary data.</text>
</comment>
<dbReference type="SUPFAM" id="SSF55874">
    <property type="entry name" value="ATPase domain of HSP90 chaperone/DNA topoisomerase II/histidine kinase"/>
    <property type="match status" value="1"/>
</dbReference>
<dbReference type="PANTHER" id="PTHR45436:SF1">
    <property type="entry name" value="SENSOR PROTEIN QSEC"/>
    <property type="match status" value="1"/>
</dbReference>
<dbReference type="SUPFAM" id="SSF47384">
    <property type="entry name" value="Homodimeric domain of signal transducing histidine kinase"/>
    <property type="match status" value="1"/>
</dbReference>
<dbReference type="RefSeq" id="WP_155191605.1">
    <property type="nucleotide sequence ID" value="NZ_BAAAEA010000001.1"/>
</dbReference>
<dbReference type="InterPro" id="IPR003661">
    <property type="entry name" value="HisK_dim/P_dom"/>
</dbReference>
<keyword evidence="4" id="KW-0597">Phosphoprotein</keyword>
<gene>
    <name evidence="13" type="ORF">SAMN06265374_1052</name>
</gene>
<dbReference type="InterPro" id="IPR036097">
    <property type="entry name" value="HisK_dim/P_sf"/>
</dbReference>
<evidence type="ECO:0000256" key="7">
    <source>
        <dbReference type="ARBA" id="ARBA00022777"/>
    </source>
</evidence>
<accession>A0ABY1NGC3</accession>
<sequence>MPDFLQRFDRSSLTLRVAFGVTLLLVIGGLLVSIAAFAYGREAARSAYDRLLLGAANDIASSIAILDGRAVLELPVSAFELLALAPDDRIGYRIIGPDGSTLTGYDEIIVPSERGNSRDRFFDGTFFGEDARFAIVTKRFAERTLNGTMQVIVGQTLKAREGMAYEITRQAVYVLIISGFAMACLAAVVVWSVLRPLKTIAGGLRDRDPHDLTPLDTAVPKETAVMIKALNGFMARLDRQMNSMRHLISDTAHQLRTPVAALRAQADLLADEADPERREKIAERIQSRSAGLGRLLDQLLSQALVVHRGDSARREEVDLRDIALEVFEEGDHRLLFPDKDVSLNVGEVPLPVLADAPSLSEALKNLLNNALKYGEAPIVVGAAKEGGSLCIYAQDAGGGPDAEALSLLGERFSNDTPTRQSGSGLGLAIAHSVACAFGGTLDLANLEQGGFRAALVFKAAHDGQSQ</sequence>
<dbReference type="Pfam" id="PF00512">
    <property type="entry name" value="HisKA"/>
    <property type="match status" value="1"/>
</dbReference>
<evidence type="ECO:0000256" key="8">
    <source>
        <dbReference type="ARBA" id="ARBA00022989"/>
    </source>
</evidence>
<dbReference type="Pfam" id="PF02518">
    <property type="entry name" value="HATPase_c"/>
    <property type="match status" value="1"/>
</dbReference>
<dbReference type="InterPro" id="IPR036890">
    <property type="entry name" value="HATPase_C_sf"/>
</dbReference>
<evidence type="ECO:0000313" key="13">
    <source>
        <dbReference type="EMBL" id="SMP08987.1"/>
    </source>
</evidence>